<comment type="caution">
    <text evidence="1">The sequence shown here is derived from an EMBL/GenBank/DDBJ whole genome shotgun (WGS) entry which is preliminary data.</text>
</comment>
<keyword evidence="2" id="KW-1185">Reference proteome</keyword>
<sequence length="69" mass="7844">MCGILAFLQVDSRVCVFYYGLLKKLRLRLASVDCHADKSARNDRKRLVSKVDSRSEAMDCHDLLAQVSQ</sequence>
<gene>
    <name evidence="1" type="ORF">NYG90_05005</name>
</gene>
<protein>
    <submittedName>
        <fullName evidence="1">Uncharacterized protein</fullName>
    </submittedName>
</protein>
<evidence type="ECO:0000313" key="1">
    <source>
        <dbReference type="EMBL" id="MDL0082035.1"/>
    </source>
</evidence>
<dbReference type="EMBL" id="JANURN010000004">
    <property type="protein sequence ID" value="MDL0082035.1"/>
    <property type="molecule type" value="Genomic_DNA"/>
</dbReference>
<accession>A0ACC6FS19</accession>
<name>A0ACC6FS19_9HELI</name>
<evidence type="ECO:0000313" key="2">
    <source>
        <dbReference type="Proteomes" id="UP001173802"/>
    </source>
</evidence>
<reference evidence="1 2" key="1">
    <citation type="journal article" date="2023" name="Microorganisms">
        <title>Isolation and Genomic Characteristics of Cat-Borne Campylobacter felis sp. nov. and Sheep-Borne Campylobacter ovis sp. nov.</title>
        <authorList>
            <person name="Wang H."/>
            <person name="Li Y."/>
            <person name="Gu Y."/>
            <person name="Zhou G."/>
            <person name="Chen X."/>
            <person name="Zhang X."/>
            <person name="Shao Z."/>
            <person name="Zhang J."/>
            <person name="Zhang M."/>
        </authorList>
    </citation>
    <scope>NUCLEOTIDE SEQUENCE [LARGE SCALE GENOMIC DNA]</scope>
    <source>
        <strain evidence="1 2">XJK30-2</strain>
    </source>
</reference>
<dbReference type="Proteomes" id="UP001173802">
    <property type="component" value="Unassembled WGS sequence"/>
</dbReference>
<organism evidence="1 2">
    <name type="scientific">Helicobacter zhangjianzhongii</name>
    <dbReference type="NCBI Taxonomy" id="2974574"/>
    <lineage>
        <taxon>Bacteria</taxon>
        <taxon>Pseudomonadati</taxon>
        <taxon>Campylobacterota</taxon>
        <taxon>Epsilonproteobacteria</taxon>
        <taxon>Campylobacterales</taxon>
        <taxon>Helicobacteraceae</taxon>
        <taxon>Helicobacter</taxon>
    </lineage>
</organism>
<proteinExistence type="predicted"/>